<accession>A0ABS7DXR0</accession>
<sequence>MSKENQVGLFRVSYVISPSVAGHPLLGATQLRLELVVNTVDKTVNGVGHVFQSTNPPVNVISQFSGEWSYMCTMDSCNILVVADGFDFSSILIGGHPVEHKNATLRMSLGEDWQSGVANFSYLYEGEWYEIEAAQVVVSNDETQQNLDALTTFTTANKPKVSVQ</sequence>
<evidence type="ECO:0000259" key="1">
    <source>
        <dbReference type="Pfam" id="PF08896"/>
    </source>
</evidence>
<keyword evidence="3" id="KW-1185">Reference proteome</keyword>
<dbReference type="RefSeq" id="WP_220107816.1">
    <property type="nucleotide sequence ID" value="NZ_JAHZST010000001.1"/>
</dbReference>
<protein>
    <submittedName>
        <fullName evidence="2">DUF1842 domain-containing protein</fullName>
    </submittedName>
</protein>
<feature type="domain" description="DUF1842" evidence="1">
    <location>
        <begin position="7"/>
        <end position="128"/>
    </location>
</feature>
<gene>
    <name evidence="2" type="ORF">K0625_00170</name>
</gene>
<organism evidence="2 3">
    <name type="scientific">Shewanella nanhaiensis</name>
    <dbReference type="NCBI Taxonomy" id="2864872"/>
    <lineage>
        <taxon>Bacteria</taxon>
        <taxon>Pseudomonadati</taxon>
        <taxon>Pseudomonadota</taxon>
        <taxon>Gammaproteobacteria</taxon>
        <taxon>Alteromonadales</taxon>
        <taxon>Shewanellaceae</taxon>
        <taxon>Shewanella</taxon>
    </lineage>
</organism>
<evidence type="ECO:0000313" key="3">
    <source>
        <dbReference type="Proteomes" id="UP001195963"/>
    </source>
</evidence>
<reference evidence="2 3" key="1">
    <citation type="submission" date="2021-07" db="EMBL/GenBank/DDBJ databases">
        <title>Shewanella sp. nov, isolated from SCS.</title>
        <authorList>
            <person name="Cao W.R."/>
        </authorList>
    </citation>
    <scope>NUCLEOTIDE SEQUENCE [LARGE SCALE GENOMIC DNA]</scope>
    <source>
        <strain evidence="2 3">NR704-98</strain>
    </source>
</reference>
<dbReference type="InterPro" id="IPR014992">
    <property type="entry name" value="DUF1842"/>
</dbReference>
<proteinExistence type="predicted"/>
<dbReference type="Pfam" id="PF08896">
    <property type="entry name" value="DUF1842"/>
    <property type="match status" value="1"/>
</dbReference>
<name>A0ABS7DXR0_9GAMM</name>
<dbReference type="Proteomes" id="UP001195963">
    <property type="component" value="Unassembled WGS sequence"/>
</dbReference>
<comment type="caution">
    <text evidence="2">The sequence shown here is derived from an EMBL/GenBank/DDBJ whole genome shotgun (WGS) entry which is preliminary data.</text>
</comment>
<evidence type="ECO:0000313" key="2">
    <source>
        <dbReference type="EMBL" id="MBW8182065.1"/>
    </source>
</evidence>
<dbReference type="EMBL" id="JAHZST010000001">
    <property type="protein sequence ID" value="MBW8182065.1"/>
    <property type="molecule type" value="Genomic_DNA"/>
</dbReference>